<dbReference type="HOGENOM" id="CLU_1435675_0_0_1"/>
<organism evidence="3">
    <name type="scientific">Caenorhabditis remanei</name>
    <name type="common">Caenorhabditis vulgaris</name>
    <dbReference type="NCBI Taxonomy" id="31234"/>
    <lineage>
        <taxon>Eukaryota</taxon>
        <taxon>Metazoa</taxon>
        <taxon>Ecdysozoa</taxon>
        <taxon>Nematoda</taxon>
        <taxon>Chromadorea</taxon>
        <taxon>Rhabditida</taxon>
        <taxon>Rhabditina</taxon>
        <taxon>Rhabditomorpha</taxon>
        <taxon>Rhabditoidea</taxon>
        <taxon>Rhabditidae</taxon>
        <taxon>Peloderinae</taxon>
        <taxon>Caenorhabditis</taxon>
    </lineage>
</organism>
<keyword evidence="1" id="KW-0472">Membrane</keyword>
<keyword evidence="1" id="KW-1133">Transmembrane helix</keyword>
<protein>
    <submittedName>
        <fullName evidence="2">Uncharacterized protein</fullName>
    </submittedName>
</protein>
<dbReference type="Proteomes" id="UP000008281">
    <property type="component" value="Unassembled WGS sequence"/>
</dbReference>
<keyword evidence="1" id="KW-0812">Transmembrane</keyword>
<feature type="transmembrane region" description="Helical" evidence="1">
    <location>
        <begin position="61"/>
        <end position="84"/>
    </location>
</feature>
<evidence type="ECO:0000313" key="2">
    <source>
        <dbReference type="EMBL" id="EFO90900.1"/>
    </source>
</evidence>
<sequence length="189" mass="21792">MLFILSLQRCLFHFYPNSKTFLKLDHLYKRKFVISLYILTGVLVLLKYVDPYESHLPTIPFLLITTLQNTLLLVSALLQILVAYRIKKQETSKPTKLQKFVFWQTVSIAICVNLSLIPFLYTVVDDGLEINDFKGYSIAIDGVITLLLIQFTYLVCNRKSLVTICKKLKPRQCCKSSRVQPISRINVVS</sequence>
<evidence type="ECO:0000256" key="1">
    <source>
        <dbReference type="SAM" id="Phobius"/>
    </source>
</evidence>
<feature type="transmembrane region" description="Helical" evidence="1">
    <location>
        <begin position="136"/>
        <end position="156"/>
    </location>
</feature>
<keyword evidence="3" id="KW-1185">Reference proteome</keyword>
<dbReference type="InterPro" id="IPR018817">
    <property type="entry name" value="7TM_GPCR_serpentine_rcpt_Srz"/>
</dbReference>
<evidence type="ECO:0000313" key="3">
    <source>
        <dbReference type="Proteomes" id="UP000008281"/>
    </source>
</evidence>
<feature type="transmembrane region" description="Helical" evidence="1">
    <location>
        <begin position="32"/>
        <end position="49"/>
    </location>
</feature>
<proteinExistence type="predicted"/>
<dbReference type="PANTHER" id="PTHR31720">
    <property type="entry name" value="SERPENTINE RECEPTOR, CLASS Z-RELATED"/>
    <property type="match status" value="1"/>
</dbReference>
<dbReference type="Pfam" id="PF10325">
    <property type="entry name" value="7TM_GPCR_Srz"/>
    <property type="match status" value="1"/>
</dbReference>
<dbReference type="AlphaFoldDB" id="E3NA12"/>
<gene>
    <name evidence="2" type="ORF">CRE_19448</name>
</gene>
<dbReference type="PANTHER" id="PTHR31720:SF16">
    <property type="entry name" value="G PROTEIN-COUPLED RECEPTOR-RELATED"/>
    <property type="match status" value="1"/>
</dbReference>
<dbReference type="EMBL" id="DS268570">
    <property type="protein sequence ID" value="EFO90900.1"/>
    <property type="molecule type" value="Genomic_DNA"/>
</dbReference>
<reference evidence="2" key="1">
    <citation type="submission" date="2007-07" db="EMBL/GenBank/DDBJ databases">
        <title>PCAP assembly of the Caenorhabditis remanei genome.</title>
        <authorList>
            <consortium name="The Caenorhabditis remanei Sequencing Consortium"/>
            <person name="Wilson R.K."/>
        </authorList>
    </citation>
    <scope>NUCLEOTIDE SEQUENCE [LARGE SCALE GENOMIC DNA]</scope>
    <source>
        <strain evidence="2">PB4641</strain>
    </source>
</reference>
<name>E3NA12_CAERE</name>
<feature type="transmembrane region" description="Helical" evidence="1">
    <location>
        <begin position="100"/>
        <end position="124"/>
    </location>
</feature>
<dbReference type="InParanoid" id="E3NA12"/>
<accession>E3NA12</accession>